<organism evidence="1 2">
    <name type="scientific">Pontibacter lucknowensis</name>
    <dbReference type="NCBI Taxonomy" id="1077936"/>
    <lineage>
        <taxon>Bacteria</taxon>
        <taxon>Pseudomonadati</taxon>
        <taxon>Bacteroidota</taxon>
        <taxon>Cytophagia</taxon>
        <taxon>Cytophagales</taxon>
        <taxon>Hymenobacteraceae</taxon>
        <taxon>Pontibacter</taxon>
    </lineage>
</organism>
<accession>A0A1N6ZBZ2</accession>
<dbReference type="Proteomes" id="UP000185924">
    <property type="component" value="Unassembled WGS sequence"/>
</dbReference>
<dbReference type="AlphaFoldDB" id="A0A1N6ZBZ2"/>
<proteinExistence type="predicted"/>
<evidence type="ECO:0000313" key="2">
    <source>
        <dbReference type="Proteomes" id="UP000185924"/>
    </source>
</evidence>
<evidence type="ECO:0000313" key="1">
    <source>
        <dbReference type="EMBL" id="SIR24291.1"/>
    </source>
</evidence>
<gene>
    <name evidence="1" type="ORF">SAMN05421545_2888</name>
</gene>
<keyword evidence="2" id="KW-1185">Reference proteome</keyword>
<reference evidence="2" key="1">
    <citation type="submission" date="2017-01" db="EMBL/GenBank/DDBJ databases">
        <authorList>
            <person name="Varghese N."/>
            <person name="Submissions S."/>
        </authorList>
    </citation>
    <scope>NUCLEOTIDE SEQUENCE [LARGE SCALE GENOMIC DNA]</scope>
    <source>
        <strain evidence="2">DM9</strain>
    </source>
</reference>
<protein>
    <submittedName>
        <fullName evidence="1">Uncharacterized protein</fullName>
    </submittedName>
</protein>
<dbReference type="EMBL" id="FTNM01000004">
    <property type="protein sequence ID" value="SIR24291.1"/>
    <property type="molecule type" value="Genomic_DNA"/>
</dbReference>
<name>A0A1N6ZBZ2_9BACT</name>
<dbReference type="STRING" id="1077936.SAMN05421545_2888"/>
<sequence>MGVAFLFLYLTARINTIYHFHITHIHIIVLE</sequence>